<dbReference type="InterPro" id="IPR036282">
    <property type="entry name" value="Glutathione-S-Trfase_C_sf"/>
</dbReference>
<keyword evidence="2" id="KW-1185">Reference proteome</keyword>
<dbReference type="SUPFAM" id="SSF47616">
    <property type="entry name" value="GST C-terminal domain-like"/>
    <property type="match status" value="1"/>
</dbReference>
<proteinExistence type="predicted"/>
<evidence type="ECO:0008006" key="3">
    <source>
        <dbReference type="Google" id="ProtNLM"/>
    </source>
</evidence>
<accession>A0AAV9MZP7</accession>
<reference evidence="1 2" key="1">
    <citation type="submission" date="2023-08" db="EMBL/GenBank/DDBJ databases">
        <title>Black Yeasts Isolated from many extreme environments.</title>
        <authorList>
            <person name="Coleine C."/>
            <person name="Stajich J.E."/>
            <person name="Selbmann L."/>
        </authorList>
    </citation>
    <scope>NUCLEOTIDE SEQUENCE [LARGE SCALE GENOMIC DNA]</scope>
    <source>
        <strain evidence="1 2">CCFEE 5792</strain>
    </source>
</reference>
<name>A0AAV9MZP7_9EURO</name>
<comment type="caution">
    <text evidence="1">The sequence shown here is derived from an EMBL/GenBank/DDBJ whole genome shotgun (WGS) entry which is preliminary data.</text>
</comment>
<dbReference type="AlphaFoldDB" id="A0AAV9MZP7"/>
<gene>
    <name evidence="1" type="ORF">LTR84_007109</name>
</gene>
<dbReference type="RefSeq" id="XP_064702733.1">
    <property type="nucleotide sequence ID" value="XM_064850664.1"/>
</dbReference>
<dbReference type="Proteomes" id="UP001358417">
    <property type="component" value="Unassembled WGS sequence"/>
</dbReference>
<sequence length="140" mass="16286">MASCRKAIGLLDTYYRMDPRFECQPTGTEEQAPKSYPGITVTIADCVLFSLLQFAYVVYGVELFAEFPHVEEFYRWFEMRDSARLEGMLEDENVKLLASHWIKERSSWAGRAWESLRVFSTYLAFMGRSIAKVLFGKKQK</sequence>
<dbReference type="EMBL" id="JAVRRD010000027">
    <property type="protein sequence ID" value="KAK5047166.1"/>
    <property type="molecule type" value="Genomic_DNA"/>
</dbReference>
<evidence type="ECO:0000313" key="1">
    <source>
        <dbReference type="EMBL" id="KAK5047166.1"/>
    </source>
</evidence>
<evidence type="ECO:0000313" key="2">
    <source>
        <dbReference type="Proteomes" id="UP001358417"/>
    </source>
</evidence>
<organism evidence="1 2">
    <name type="scientific">Exophiala bonariae</name>
    <dbReference type="NCBI Taxonomy" id="1690606"/>
    <lineage>
        <taxon>Eukaryota</taxon>
        <taxon>Fungi</taxon>
        <taxon>Dikarya</taxon>
        <taxon>Ascomycota</taxon>
        <taxon>Pezizomycotina</taxon>
        <taxon>Eurotiomycetes</taxon>
        <taxon>Chaetothyriomycetidae</taxon>
        <taxon>Chaetothyriales</taxon>
        <taxon>Herpotrichiellaceae</taxon>
        <taxon>Exophiala</taxon>
    </lineage>
</organism>
<protein>
    <recommendedName>
        <fullName evidence="3">GST C-terminal domain-containing protein</fullName>
    </recommendedName>
</protein>
<dbReference type="GeneID" id="89975277"/>